<dbReference type="EMBL" id="CADCWL010000103">
    <property type="protein sequence ID" value="CAA9565651.1"/>
    <property type="molecule type" value="Genomic_DNA"/>
</dbReference>
<evidence type="ECO:0000256" key="1">
    <source>
        <dbReference type="SAM" id="MobiDB-lite"/>
    </source>
</evidence>
<organism evidence="2">
    <name type="scientific">uncultured Thermomicrobiales bacterium</name>
    <dbReference type="NCBI Taxonomy" id="1645740"/>
    <lineage>
        <taxon>Bacteria</taxon>
        <taxon>Pseudomonadati</taxon>
        <taxon>Thermomicrobiota</taxon>
        <taxon>Thermomicrobia</taxon>
        <taxon>Thermomicrobiales</taxon>
        <taxon>environmental samples</taxon>
    </lineage>
</organism>
<protein>
    <submittedName>
        <fullName evidence="2">Uncharacterized protein</fullName>
    </submittedName>
</protein>
<gene>
    <name evidence="2" type="ORF">AVDCRST_MAG19-2224</name>
</gene>
<dbReference type="AlphaFoldDB" id="A0A6J4V2S9"/>
<reference evidence="2" key="1">
    <citation type="submission" date="2020-02" db="EMBL/GenBank/DDBJ databases">
        <authorList>
            <person name="Meier V. D."/>
        </authorList>
    </citation>
    <scope>NUCLEOTIDE SEQUENCE</scope>
    <source>
        <strain evidence="2">AVDCRST_MAG19</strain>
    </source>
</reference>
<feature type="compositionally biased region" description="Polar residues" evidence="1">
    <location>
        <begin position="26"/>
        <end position="45"/>
    </location>
</feature>
<name>A0A6J4V2S9_9BACT</name>
<evidence type="ECO:0000313" key="2">
    <source>
        <dbReference type="EMBL" id="CAA9565651.1"/>
    </source>
</evidence>
<accession>A0A6J4V2S9</accession>
<feature type="region of interest" description="Disordered" evidence="1">
    <location>
        <begin position="66"/>
        <end position="102"/>
    </location>
</feature>
<sequence>MGRRANARTESPSPIALSESSESRRNAATATIPCSRQKPATTSDSGAPVQSGLTVTSVFTSFQRSPLAQEATRTKDAQPPVSIAQMPARLLPPSRSAARYPA</sequence>
<proteinExistence type="predicted"/>
<feature type="region of interest" description="Disordered" evidence="1">
    <location>
        <begin position="1"/>
        <end position="50"/>
    </location>
</feature>